<dbReference type="OrthoDB" id="7565736at2"/>
<dbReference type="Gene3D" id="2.30.30.110">
    <property type="match status" value="1"/>
</dbReference>
<dbReference type="AlphaFoldDB" id="A0A191YM05"/>
<organism evidence="1 2">
    <name type="scientific">Pseudomonas silesiensis</name>
    <dbReference type="NCBI Taxonomy" id="1853130"/>
    <lineage>
        <taxon>Bacteria</taxon>
        <taxon>Pseudomonadati</taxon>
        <taxon>Pseudomonadota</taxon>
        <taxon>Gammaproteobacteria</taxon>
        <taxon>Pseudomonadales</taxon>
        <taxon>Pseudomonadaceae</taxon>
        <taxon>Pseudomonas</taxon>
    </lineage>
</organism>
<evidence type="ECO:0008006" key="3">
    <source>
        <dbReference type="Google" id="ProtNLM"/>
    </source>
</evidence>
<dbReference type="GO" id="GO:0003677">
    <property type="term" value="F:DNA binding"/>
    <property type="evidence" value="ECO:0007669"/>
    <property type="project" value="InterPro"/>
</dbReference>
<dbReference type="InterPro" id="IPR003477">
    <property type="entry name" value="PemK-like"/>
</dbReference>
<evidence type="ECO:0000313" key="2">
    <source>
        <dbReference type="Proteomes" id="UP000078354"/>
    </source>
</evidence>
<dbReference type="KEGG" id="psil:PMA3_01585"/>
<evidence type="ECO:0000313" key="1">
    <source>
        <dbReference type="EMBL" id="ANJ53907.1"/>
    </source>
</evidence>
<accession>A0A191YM05</accession>
<dbReference type="Pfam" id="PF02452">
    <property type="entry name" value="PemK_toxin"/>
    <property type="match status" value="1"/>
</dbReference>
<dbReference type="Proteomes" id="UP000078354">
    <property type="component" value="Chromosome"/>
</dbReference>
<name>A0A191YM05_9PSED</name>
<proteinExistence type="predicted"/>
<dbReference type="InterPro" id="IPR011067">
    <property type="entry name" value="Plasmid_toxin/cell-grow_inhib"/>
</dbReference>
<dbReference type="RefSeq" id="WP_064675523.1">
    <property type="nucleotide sequence ID" value="NZ_CP014870.1"/>
</dbReference>
<protein>
    <recommendedName>
        <fullName evidence="3">Growth inhibitor PemK</fullName>
    </recommendedName>
</protein>
<sequence length="127" mass="14434">MPLLYQPKEGSVLICDFRGYEVPEMVKIRPVVVIRKHRANSLVVTVVPLSTTAPDHMLEHHLELQSHLQGASPVCWAKCDMVATVSLSRLDRIKRRDRQGKRVYVISQLDTDEFYAIKVAVRKALGL</sequence>
<dbReference type="EMBL" id="CP014870">
    <property type="protein sequence ID" value="ANJ53907.1"/>
    <property type="molecule type" value="Genomic_DNA"/>
</dbReference>
<dbReference type="SUPFAM" id="SSF50118">
    <property type="entry name" value="Cell growth inhibitor/plasmid maintenance toxic component"/>
    <property type="match status" value="1"/>
</dbReference>
<reference evidence="1 2" key="1">
    <citation type="journal article" date="2018" name="Syst. Appl. Microbiol.">
        <title>Pseudomonas silesiensis sp. nov. strain A3T isolated from a biological pesticide sewage treatment plant and analysis of the complete genome sequence.</title>
        <authorList>
            <person name="Kaminski M.A."/>
            <person name="Furmanczyk E.M."/>
            <person name="Sobczak A."/>
            <person name="Dziembowski A."/>
            <person name="Lipinski L."/>
        </authorList>
    </citation>
    <scope>NUCLEOTIDE SEQUENCE [LARGE SCALE GENOMIC DNA]</scope>
    <source>
        <strain evidence="1 2">A3</strain>
    </source>
</reference>
<keyword evidence="2" id="KW-1185">Reference proteome</keyword>
<gene>
    <name evidence="1" type="ORF">PMA3_01585</name>
</gene>